<dbReference type="SUPFAM" id="SSF56935">
    <property type="entry name" value="Porins"/>
    <property type="match status" value="1"/>
</dbReference>
<accession>A0A2L0EN03</accession>
<feature type="compositionally biased region" description="Low complexity" evidence="1">
    <location>
        <begin position="79"/>
        <end position="90"/>
    </location>
</feature>
<feature type="signal peptide" evidence="2">
    <location>
        <begin position="1"/>
        <end position="23"/>
    </location>
</feature>
<feature type="chain" id="PRO_5014953668" evidence="2">
    <location>
        <begin position="24"/>
        <end position="513"/>
    </location>
</feature>
<evidence type="ECO:0000313" key="3">
    <source>
        <dbReference type="EMBL" id="AUX40660.1"/>
    </source>
</evidence>
<evidence type="ECO:0000313" key="4">
    <source>
        <dbReference type="Proteomes" id="UP000238348"/>
    </source>
</evidence>
<evidence type="ECO:0000256" key="2">
    <source>
        <dbReference type="SAM" id="SignalP"/>
    </source>
</evidence>
<protein>
    <submittedName>
        <fullName evidence="3">Uncharacterized protein</fullName>
    </submittedName>
</protein>
<sequence>MNQSQVANLFGASIFLVAAAAHAQAPAPAGGQVPPAAAPPPAAAAPAQPAATPAPADAGMTQLPTGTQAPATPPPLPGGEPAAAAAPPAPAAEVTKPAVPAAVPVSSKWKATVYGMVEFNIMHDSTQSFGESVGATVIQREDTYAGSHGRTHFTSRNSRFGIRVSAPEFAGMKTTANLELDFFGNQPPNVSEASLVSSGTFRLRQAHIKVESEYVDLMIGEFYHLFGWQPFFFPATTSFFPVMNQAFGRMPQLRVGHTFKTDPVNLEIATAAAKPPERDAEVPDIQAGLRFGLNGWKGIHTLGAGGMLIDPLTIGVSGVYRHFRVPEFTAAPINSRQADGYGISVDAVVPIIPASALEEPGNALTLTGSFLTGTGIADMVGVANNVPNPALPDGETYTANIDNGLVVYDASGNLKTIGWTGFMVGLQYYLPPSGRISISANYTQGWNDRVTAENGYRDLRTAYRESRYIDGNVFVDITPAIRTGLSYQRSEQTFADDVTALNHRIKFSAYCFF</sequence>
<reference evidence="3 4" key="1">
    <citation type="submission" date="2015-09" db="EMBL/GenBank/DDBJ databases">
        <title>Sorangium comparison.</title>
        <authorList>
            <person name="Zaburannyi N."/>
            <person name="Bunk B."/>
            <person name="Overmann J."/>
            <person name="Mueller R."/>
        </authorList>
    </citation>
    <scope>NUCLEOTIDE SEQUENCE [LARGE SCALE GENOMIC DNA]</scope>
    <source>
        <strain evidence="3 4">So ce26</strain>
    </source>
</reference>
<dbReference type="EMBL" id="CP012673">
    <property type="protein sequence ID" value="AUX40660.1"/>
    <property type="molecule type" value="Genomic_DNA"/>
</dbReference>
<evidence type="ECO:0000256" key="1">
    <source>
        <dbReference type="SAM" id="MobiDB-lite"/>
    </source>
</evidence>
<feature type="compositionally biased region" description="Low complexity" evidence="1">
    <location>
        <begin position="44"/>
        <end position="70"/>
    </location>
</feature>
<organism evidence="3 4">
    <name type="scientific">Sorangium cellulosum</name>
    <name type="common">Polyangium cellulosum</name>
    <dbReference type="NCBI Taxonomy" id="56"/>
    <lineage>
        <taxon>Bacteria</taxon>
        <taxon>Pseudomonadati</taxon>
        <taxon>Myxococcota</taxon>
        <taxon>Polyangia</taxon>
        <taxon>Polyangiales</taxon>
        <taxon>Polyangiaceae</taxon>
        <taxon>Sorangium</taxon>
    </lineage>
</organism>
<name>A0A2L0EN03_SORCE</name>
<keyword evidence="2" id="KW-0732">Signal</keyword>
<proteinExistence type="predicted"/>
<gene>
    <name evidence="3" type="ORF">SOCE26_020610</name>
</gene>
<feature type="compositionally biased region" description="Low complexity" evidence="1">
    <location>
        <begin position="26"/>
        <end position="35"/>
    </location>
</feature>
<dbReference type="AlphaFoldDB" id="A0A2L0EN03"/>
<dbReference type="Proteomes" id="UP000238348">
    <property type="component" value="Chromosome"/>
</dbReference>
<feature type="region of interest" description="Disordered" evidence="1">
    <location>
        <begin position="26"/>
        <end position="90"/>
    </location>
</feature>